<gene>
    <name evidence="3" type="ORF">ACFQ3N_10010</name>
</gene>
<evidence type="ECO:0000256" key="2">
    <source>
        <dbReference type="SAM" id="SignalP"/>
    </source>
</evidence>
<dbReference type="Proteomes" id="UP001597040">
    <property type="component" value="Unassembled WGS sequence"/>
</dbReference>
<dbReference type="SUPFAM" id="SSF140423">
    <property type="entry name" value="MW0975(SA0943)-like"/>
    <property type="match status" value="1"/>
</dbReference>
<dbReference type="InterPro" id="IPR036785">
    <property type="entry name" value="YkyA-like_sf"/>
</dbReference>
<dbReference type="InterPro" id="IPR019454">
    <property type="entry name" value="Lipoprot_YkyA-like"/>
</dbReference>
<sequence>MSYKNLIVYMALGLLAVLSACNGTSAQEEVYNHLEKAVTLEETFQQQQEPIAELEQKEQELYSEIIDLGMDELDKIKELSNEAIGVIEERSEKIELEKESIDSSKGEFVQIEPLIEDIESENAQSKASEMYEVMMNRYKAYSDLYSVYNESLTLEKELYTMLQEDDIEQEDITEQINKINSSYQEVIEANELFNEYTVEYNALKKEFYDVAEISVEYEGDSPTSGEEDTDESEND</sequence>
<keyword evidence="2" id="KW-0732">Signal</keyword>
<evidence type="ECO:0000256" key="1">
    <source>
        <dbReference type="SAM" id="MobiDB-lite"/>
    </source>
</evidence>
<reference evidence="4" key="1">
    <citation type="journal article" date="2019" name="Int. J. Syst. Evol. Microbiol.">
        <title>The Global Catalogue of Microorganisms (GCM) 10K type strain sequencing project: providing services to taxonomists for standard genome sequencing and annotation.</title>
        <authorList>
            <consortium name="The Broad Institute Genomics Platform"/>
            <consortium name="The Broad Institute Genome Sequencing Center for Infectious Disease"/>
            <person name="Wu L."/>
            <person name="Ma J."/>
        </authorList>
    </citation>
    <scope>NUCLEOTIDE SEQUENCE [LARGE SCALE GENOMIC DNA]</scope>
    <source>
        <strain evidence="4">CCUG 56754</strain>
    </source>
</reference>
<name>A0ABW3LJZ6_9BACI</name>
<evidence type="ECO:0000313" key="3">
    <source>
        <dbReference type="EMBL" id="MFD1038721.1"/>
    </source>
</evidence>
<dbReference type="Gene3D" id="1.20.120.570">
    <property type="entry name" value="YkyA-like"/>
    <property type="match status" value="1"/>
</dbReference>
<organism evidence="3 4">
    <name type="scientific">Virgibacillus byunsanensis</name>
    <dbReference type="NCBI Taxonomy" id="570945"/>
    <lineage>
        <taxon>Bacteria</taxon>
        <taxon>Bacillati</taxon>
        <taxon>Bacillota</taxon>
        <taxon>Bacilli</taxon>
        <taxon>Bacillales</taxon>
        <taxon>Bacillaceae</taxon>
        <taxon>Virgibacillus</taxon>
    </lineage>
</organism>
<accession>A0ABW3LJZ6</accession>
<dbReference type="PROSITE" id="PS51257">
    <property type="entry name" value="PROKAR_LIPOPROTEIN"/>
    <property type="match status" value="1"/>
</dbReference>
<feature type="signal peptide" evidence="2">
    <location>
        <begin position="1"/>
        <end position="26"/>
    </location>
</feature>
<proteinExistence type="predicted"/>
<feature type="region of interest" description="Disordered" evidence="1">
    <location>
        <begin position="216"/>
        <end position="235"/>
    </location>
</feature>
<dbReference type="Pfam" id="PF10368">
    <property type="entry name" value="YkyA"/>
    <property type="match status" value="1"/>
</dbReference>
<dbReference type="EMBL" id="JBHTKJ010000024">
    <property type="protein sequence ID" value="MFD1038721.1"/>
    <property type="molecule type" value="Genomic_DNA"/>
</dbReference>
<keyword evidence="4" id="KW-1185">Reference proteome</keyword>
<protein>
    <submittedName>
        <fullName evidence="3">YkyA family protein</fullName>
    </submittedName>
</protein>
<dbReference type="RefSeq" id="WP_390361972.1">
    <property type="nucleotide sequence ID" value="NZ_JBHTKJ010000024.1"/>
</dbReference>
<evidence type="ECO:0000313" key="4">
    <source>
        <dbReference type="Proteomes" id="UP001597040"/>
    </source>
</evidence>
<feature type="chain" id="PRO_5046518784" evidence="2">
    <location>
        <begin position="27"/>
        <end position="235"/>
    </location>
</feature>
<comment type="caution">
    <text evidence="3">The sequence shown here is derived from an EMBL/GenBank/DDBJ whole genome shotgun (WGS) entry which is preliminary data.</text>
</comment>